<name>A0A1I4C4A1_9EURY</name>
<feature type="domain" description="Ig-like" evidence="2">
    <location>
        <begin position="267"/>
        <end position="346"/>
    </location>
</feature>
<evidence type="ECO:0000313" key="3">
    <source>
        <dbReference type="EMBL" id="SFK75450.1"/>
    </source>
</evidence>
<dbReference type="Proteomes" id="UP000199607">
    <property type="component" value="Unassembled WGS sequence"/>
</dbReference>
<dbReference type="RefSeq" id="WP_089866279.1">
    <property type="nucleotide sequence ID" value="NZ_FOTC01000001.1"/>
</dbReference>
<accession>A0A1I4C4A1</accession>
<protein>
    <recommendedName>
        <fullName evidence="2">Ig-like domain-containing protein</fullName>
    </recommendedName>
</protein>
<dbReference type="AlphaFoldDB" id="A0A1I4C4A1"/>
<gene>
    <name evidence="3" type="ORF">SAMN04487950_0931</name>
</gene>
<organism evidence="3 4">
    <name type="scientific">Halogranum rubrum</name>
    <dbReference type="NCBI Taxonomy" id="553466"/>
    <lineage>
        <taxon>Archaea</taxon>
        <taxon>Methanobacteriati</taxon>
        <taxon>Methanobacteriota</taxon>
        <taxon>Stenosarchaea group</taxon>
        <taxon>Halobacteria</taxon>
        <taxon>Halobacteriales</taxon>
        <taxon>Haloferacaceae</taxon>
    </lineage>
</organism>
<dbReference type="Pfam" id="PF25942">
    <property type="entry name" value="Ig_halo"/>
    <property type="match status" value="2"/>
</dbReference>
<feature type="compositionally biased region" description="Low complexity" evidence="1">
    <location>
        <begin position="30"/>
        <end position="42"/>
    </location>
</feature>
<keyword evidence="4" id="KW-1185">Reference proteome</keyword>
<feature type="region of interest" description="Disordered" evidence="1">
    <location>
        <begin position="21"/>
        <end position="50"/>
    </location>
</feature>
<sequence>MRRRRLLAACSTAVGLSGCGGLLPESGEHTATSRTTEASATTPGTPTNEQFVSVKNTRPTAVYLTLGVGEAFTESFELFPGEQVRFSTTLAPNTERDVVVETAAGERATFRWTVDPTLDGLATYLTVDGVEFWRHVRCRDDCLQANGEISTDLPLVGDGIGRWYAPAGVVVQNPASTPQTADLTVALGDETLFTTRARLPAETQISVPVSYRSGDYTVTVAIGGREATTEWPVPEVPERHVTLDDSVEFGCGPANSTLTLSNRDSVEHTLAVTVARDGREVFSRRVTLPAKTDERLTPVAESGPYEVTVETESERTTATWWSCPPRGPATMLVDATGSVTLQQGGPRRG</sequence>
<reference evidence="4" key="1">
    <citation type="submission" date="2016-10" db="EMBL/GenBank/DDBJ databases">
        <authorList>
            <person name="Varghese N."/>
            <person name="Submissions S."/>
        </authorList>
    </citation>
    <scope>NUCLEOTIDE SEQUENCE [LARGE SCALE GENOMIC DNA]</scope>
    <source>
        <strain evidence="4">CGMCC 1.7738</strain>
    </source>
</reference>
<dbReference type="InterPro" id="IPR058929">
    <property type="entry name" value="Ig_halo"/>
</dbReference>
<dbReference type="PROSITE" id="PS51257">
    <property type="entry name" value="PROKAR_LIPOPROTEIN"/>
    <property type="match status" value="1"/>
</dbReference>
<evidence type="ECO:0000313" key="4">
    <source>
        <dbReference type="Proteomes" id="UP000199607"/>
    </source>
</evidence>
<evidence type="ECO:0000256" key="1">
    <source>
        <dbReference type="SAM" id="MobiDB-lite"/>
    </source>
</evidence>
<feature type="domain" description="Ig-like" evidence="2">
    <location>
        <begin position="182"/>
        <end position="235"/>
    </location>
</feature>
<evidence type="ECO:0000259" key="2">
    <source>
        <dbReference type="Pfam" id="PF25942"/>
    </source>
</evidence>
<dbReference type="EMBL" id="FOTC01000001">
    <property type="protein sequence ID" value="SFK75450.1"/>
    <property type="molecule type" value="Genomic_DNA"/>
</dbReference>
<proteinExistence type="predicted"/>